<proteinExistence type="predicted"/>
<dbReference type="EMBL" id="AGNL01047782">
    <property type="protein sequence ID" value="EJK46395.1"/>
    <property type="molecule type" value="Genomic_DNA"/>
</dbReference>
<reference evidence="1 2" key="1">
    <citation type="journal article" date="2012" name="Genome Biol.">
        <title>Genome and low-iron response of an oceanic diatom adapted to chronic iron limitation.</title>
        <authorList>
            <person name="Lommer M."/>
            <person name="Specht M."/>
            <person name="Roy A.S."/>
            <person name="Kraemer L."/>
            <person name="Andreson R."/>
            <person name="Gutowska M.A."/>
            <person name="Wolf J."/>
            <person name="Bergner S.V."/>
            <person name="Schilhabel M.B."/>
            <person name="Klostermeier U.C."/>
            <person name="Beiko R.G."/>
            <person name="Rosenstiel P."/>
            <person name="Hippler M."/>
            <person name="Laroche J."/>
        </authorList>
    </citation>
    <scope>NUCLEOTIDE SEQUENCE [LARGE SCALE GENOMIC DNA]</scope>
    <source>
        <strain evidence="1 2">CCMP1005</strain>
    </source>
</reference>
<organism evidence="1 2">
    <name type="scientific">Thalassiosira oceanica</name>
    <name type="common">Marine diatom</name>
    <dbReference type="NCBI Taxonomy" id="159749"/>
    <lineage>
        <taxon>Eukaryota</taxon>
        <taxon>Sar</taxon>
        <taxon>Stramenopiles</taxon>
        <taxon>Ochrophyta</taxon>
        <taxon>Bacillariophyta</taxon>
        <taxon>Coscinodiscophyceae</taxon>
        <taxon>Thalassiosirophycidae</taxon>
        <taxon>Thalassiosirales</taxon>
        <taxon>Thalassiosiraceae</taxon>
        <taxon>Thalassiosira</taxon>
    </lineage>
</organism>
<accession>K0R2N2</accession>
<evidence type="ECO:0000313" key="2">
    <source>
        <dbReference type="Proteomes" id="UP000266841"/>
    </source>
</evidence>
<sequence>MTLVIICVSSGYSHIHTHWCATPTLLYSLTLVCLYWTGPLQPAYTQLLYSTAGWMPLRSINICTHIQHKLFCQHSPGAIGVAVEDLLIQPSYLASVVMLQYWGELGWPIA</sequence>
<gene>
    <name evidence="1" type="ORF">THAOC_34930</name>
</gene>
<name>K0R2N2_THAOC</name>
<evidence type="ECO:0000313" key="1">
    <source>
        <dbReference type="EMBL" id="EJK46395.1"/>
    </source>
</evidence>
<dbReference type="Proteomes" id="UP000266841">
    <property type="component" value="Unassembled WGS sequence"/>
</dbReference>
<protein>
    <submittedName>
        <fullName evidence="1">Uncharacterized protein</fullName>
    </submittedName>
</protein>
<comment type="caution">
    <text evidence="1">The sequence shown here is derived from an EMBL/GenBank/DDBJ whole genome shotgun (WGS) entry which is preliminary data.</text>
</comment>
<dbReference type="AlphaFoldDB" id="K0R2N2"/>
<keyword evidence="2" id="KW-1185">Reference proteome</keyword>